<dbReference type="EC" id="2.1.1.336" evidence="7"/>
<dbReference type="InterPro" id="IPR002935">
    <property type="entry name" value="SAM_O-MeTrfase"/>
</dbReference>
<comment type="pathway">
    <text evidence="1">Alkaloid biosynthesis.</text>
</comment>
<keyword evidence="11" id="KW-1185">Reference proteome</keyword>
<evidence type="ECO:0000256" key="6">
    <source>
        <dbReference type="ARBA" id="ARBA00023453"/>
    </source>
</evidence>
<evidence type="ECO:0000313" key="10">
    <source>
        <dbReference type="EMBL" id="KAK8939905.1"/>
    </source>
</evidence>
<comment type="similarity">
    <text evidence="6">Belongs to the class I-like SAM-binding methyltransferase superfamily. Cation-dependent O-methyltransferase family.</text>
</comment>
<proteinExistence type="inferred from homology"/>
<gene>
    <name evidence="10" type="ORF">KSP40_PGU017506</name>
</gene>
<dbReference type="PANTHER" id="PTHR10509:SF84">
    <property type="entry name" value="CAFFEOYL-COA O-METHYLTRANSFERASE 1"/>
    <property type="match status" value="1"/>
</dbReference>
<dbReference type="Pfam" id="PF01596">
    <property type="entry name" value="Methyltransf_3"/>
    <property type="match status" value="1"/>
</dbReference>
<dbReference type="Gene3D" id="3.40.50.150">
    <property type="entry name" value="Vaccinia Virus protein VP39"/>
    <property type="match status" value="1"/>
</dbReference>
<evidence type="ECO:0000256" key="7">
    <source>
        <dbReference type="ARBA" id="ARBA00023469"/>
    </source>
</evidence>
<dbReference type="PANTHER" id="PTHR10509">
    <property type="entry name" value="O-METHYLTRANSFERASE-RELATED"/>
    <property type="match status" value="1"/>
</dbReference>
<comment type="catalytic activity">
    <reaction evidence="8">
        <text>norbelladine + S-adenosyl-L-methionine = 4'-O-methylnorbelladine + S-adenosyl-L-homocysteine + H(+)</text>
        <dbReference type="Rhea" id="RHEA:51268"/>
        <dbReference type="ChEBI" id="CHEBI:15378"/>
        <dbReference type="ChEBI" id="CHEBI:57856"/>
        <dbReference type="ChEBI" id="CHEBI:59789"/>
        <dbReference type="ChEBI" id="CHEBI:133993"/>
        <dbReference type="ChEBI" id="CHEBI:134001"/>
        <dbReference type="EC" id="2.1.1.336"/>
    </reaction>
</comment>
<sequence>MKQYGFFLQFHCPAAAREEEAHHRPRGATSATDAAGPPPFPRSFSLILSNGRGANDVPQPQQGVIDLVNADKDNYHRLLIDLVKIGGVIGSDNTLWNGTVAAPADAPMRKYICYYTTLGSSSTKPSPPTTASRSASFPS</sequence>
<keyword evidence="4" id="KW-0808">Transferase</keyword>
<keyword evidence="2" id="KW-0017">Alkaloid metabolism</keyword>
<evidence type="ECO:0000256" key="5">
    <source>
        <dbReference type="ARBA" id="ARBA00022691"/>
    </source>
</evidence>
<protein>
    <recommendedName>
        <fullName evidence="7">norbelladine O-methyltransferase</fullName>
        <ecNumber evidence="7">2.1.1.336</ecNumber>
    </recommendedName>
</protein>
<evidence type="ECO:0000256" key="8">
    <source>
        <dbReference type="ARBA" id="ARBA00047416"/>
    </source>
</evidence>
<keyword evidence="5" id="KW-0949">S-adenosyl-L-methionine</keyword>
<feature type="region of interest" description="Disordered" evidence="9">
    <location>
        <begin position="120"/>
        <end position="139"/>
    </location>
</feature>
<evidence type="ECO:0000313" key="11">
    <source>
        <dbReference type="Proteomes" id="UP001412067"/>
    </source>
</evidence>
<dbReference type="Proteomes" id="UP001412067">
    <property type="component" value="Unassembled WGS sequence"/>
</dbReference>
<evidence type="ECO:0000256" key="2">
    <source>
        <dbReference type="ARBA" id="ARBA00022589"/>
    </source>
</evidence>
<accession>A0ABR2LFZ5</accession>
<evidence type="ECO:0000256" key="4">
    <source>
        <dbReference type="ARBA" id="ARBA00022679"/>
    </source>
</evidence>
<organism evidence="10 11">
    <name type="scientific">Platanthera guangdongensis</name>
    <dbReference type="NCBI Taxonomy" id="2320717"/>
    <lineage>
        <taxon>Eukaryota</taxon>
        <taxon>Viridiplantae</taxon>
        <taxon>Streptophyta</taxon>
        <taxon>Embryophyta</taxon>
        <taxon>Tracheophyta</taxon>
        <taxon>Spermatophyta</taxon>
        <taxon>Magnoliopsida</taxon>
        <taxon>Liliopsida</taxon>
        <taxon>Asparagales</taxon>
        <taxon>Orchidaceae</taxon>
        <taxon>Orchidoideae</taxon>
        <taxon>Orchideae</taxon>
        <taxon>Orchidinae</taxon>
        <taxon>Platanthera</taxon>
    </lineage>
</organism>
<evidence type="ECO:0000256" key="3">
    <source>
        <dbReference type="ARBA" id="ARBA00022603"/>
    </source>
</evidence>
<name>A0ABR2LFZ5_9ASPA</name>
<comment type="caution">
    <text evidence="10">The sequence shown here is derived from an EMBL/GenBank/DDBJ whole genome shotgun (WGS) entry which is preliminary data.</text>
</comment>
<evidence type="ECO:0000256" key="9">
    <source>
        <dbReference type="SAM" id="MobiDB-lite"/>
    </source>
</evidence>
<evidence type="ECO:0000256" key="1">
    <source>
        <dbReference type="ARBA" id="ARBA00004913"/>
    </source>
</evidence>
<dbReference type="InterPro" id="IPR029063">
    <property type="entry name" value="SAM-dependent_MTases_sf"/>
</dbReference>
<reference evidence="10 11" key="1">
    <citation type="journal article" date="2022" name="Nat. Plants">
        <title>Genomes of leafy and leafless Platanthera orchids illuminate the evolution of mycoheterotrophy.</title>
        <authorList>
            <person name="Li M.H."/>
            <person name="Liu K.W."/>
            <person name="Li Z."/>
            <person name="Lu H.C."/>
            <person name="Ye Q.L."/>
            <person name="Zhang D."/>
            <person name="Wang J.Y."/>
            <person name="Li Y.F."/>
            <person name="Zhong Z.M."/>
            <person name="Liu X."/>
            <person name="Yu X."/>
            <person name="Liu D.K."/>
            <person name="Tu X.D."/>
            <person name="Liu B."/>
            <person name="Hao Y."/>
            <person name="Liao X.Y."/>
            <person name="Jiang Y.T."/>
            <person name="Sun W.H."/>
            <person name="Chen J."/>
            <person name="Chen Y.Q."/>
            <person name="Ai Y."/>
            <person name="Zhai J.W."/>
            <person name="Wu S.S."/>
            <person name="Zhou Z."/>
            <person name="Hsiao Y.Y."/>
            <person name="Wu W.L."/>
            <person name="Chen Y.Y."/>
            <person name="Lin Y.F."/>
            <person name="Hsu J.L."/>
            <person name="Li C.Y."/>
            <person name="Wang Z.W."/>
            <person name="Zhao X."/>
            <person name="Zhong W.Y."/>
            <person name="Ma X.K."/>
            <person name="Ma L."/>
            <person name="Huang J."/>
            <person name="Chen G.Z."/>
            <person name="Huang M.Z."/>
            <person name="Huang L."/>
            <person name="Peng D.H."/>
            <person name="Luo Y.B."/>
            <person name="Zou S.Q."/>
            <person name="Chen S.P."/>
            <person name="Lan S."/>
            <person name="Tsai W.C."/>
            <person name="Van de Peer Y."/>
            <person name="Liu Z.J."/>
        </authorList>
    </citation>
    <scope>NUCLEOTIDE SEQUENCE [LARGE SCALE GENOMIC DNA]</scope>
    <source>
        <strain evidence="10">Lor288</strain>
    </source>
</reference>
<dbReference type="InterPro" id="IPR050362">
    <property type="entry name" value="Cation-dep_OMT"/>
</dbReference>
<keyword evidence="3" id="KW-0489">Methyltransferase</keyword>
<dbReference type="EMBL" id="JBBWWR010000020">
    <property type="protein sequence ID" value="KAK8939905.1"/>
    <property type="molecule type" value="Genomic_DNA"/>
</dbReference>
<feature type="region of interest" description="Disordered" evidence="9">
    <location>
        <begin position="18"/>
        <end position="39"/>
    </location>
</feature>